<dbReference type="InterPro" id="IPR016164">
    <property type="entry name" value="FAD-linked_Oxase-like_C"/>
</dbReference>
<keyword evidence="5" id="KW-0472">Membrane</keyword>
<protein>
    <recommendedName>
        <fullName evidence="6">FAD-binding oxidoreductase/transferase type 4 C-terminal domain-containing protein</fullName>
    </recommendedName>
</protein>
<dbReference type="Gramene" id="AET2Gv21011300.26">
    <property type="protein sequence ID" value="AET2Gv21011300.26"/>
    <property type="gene ID" value="AET2Gv21011300"/>
</dbReference>
<dbReference type="Gene3D" id="3.30.70.2190">
    <property type="match status" value="1"/>
</dbReference>
<evidence type="ECO:0000256" key="5">
    <source>
        <dbReference type="SAM" id="Phobius"/>
    </source>
</evidence>
<dbReference type="AlphaFoldDB" id="A0A453CYF9"/>
<keyword evidence="5" id="KW-1133">Transmembrane helix</keyword>
<dbReference type="EnsemblPlants" id="AET2Gv21011300.26">
    <property type="protein sequence ID" value="AET2Gv21011300.26"/>
    <property type="gene ID" value="AET2Gv21011300"/>
</dbReference>
<evidence type="ECO:0000256" key="1">
    <source>
        <dbReference type="ARBA" id="ARBA00001974"/>
    </source>
</evidence>
<dbReference type="InterPro" id="IPR051264">
    <property type="entry name" value="FAD-oxidored/transferase_4"/>
</dbReference>
<dbReference type="SUPFAM" id="SSF55103">
    <property type="entry name" value="FAD-linked oxidases, C-terminal domain"/>
    <property type="match status" value="1"/>
</dbReference>
<accession>A0A453CYF9</accession>
<dbReference type="InterPro" id="IPR004113">
    <property type="entry name" value="FAD-bd_oxidored_4_C"/>
</dbReference>
<keyword evidence="4" id="KW-0560">Oxidoreductase</keyword>
<reference evidence="7" key="4">
    <citation type="submission" date="2019-03" db="UniProtKB">
        <authorList>
            <consortium name="EnsemblPlants"/>
        </authorList>
    </citation>
    <scope>IDENTIFICATION</scope>
</reference>
<reference evidence="7" key="5">
    <citation type="journal article" date="2021" name="G3 (Bethesda)">
        <title>Aegilops tauschii genome assembly Aet v5.0 features greater sequence contiguity and improved annotation.</title>
        <authorList>
            <person name="Wang L."/>
            <person name="Zhu T."/>
            <person name="Rodriguez J.C."/>
            <person name="Deal K.R."/>
            <person name="Dubcovsky J."/>
            <person name="McGuire P.E."/>
            <person name="Lux T."/>
            <person name="Spannagl M."/>
            <person name="Mayer K.F.X."/>
            <person name="Baldrich P."/>
            <person name="Meyers B.C."/>
            <person name="Huo N."/>
            <person name="Gu Y.Q."/>
            <person name="Zhou H."/>
            <person name="Devos K.M."/>
            <person name="Bennetzen J.L."/>
            <person name="Unver T."/>
            <person name="Budak H."/>
            <person name="Gulick P.J."/>
            <person name="Galiba G."/>
            <person name="Kalapos B."/>
            <person name="Nelson D.R."/>
            <person name="Li P."/>
            <person name="You F.M."/>
            <person name="Luo M.C."/>
            <person name="Dvorak J."/>
        </authorList>
    </citation>
    <scope>NUCLEOTIDE SEQUENCE [LARGE SCALE GENOMIC DNA]</scope>
    <source>
        <strain evidence="7">cv. AL8/78</strain>
    </source>
</reference>
<organism evidence="7 8">
    <name type="scientific">Aegilops tauschii subsp. strangulata</name>
    <name type="common">Goatgrass</name>
    <dbReference type="NCBI Taxonomy" id="200361"/>
    <lineage>
        <taxon>Eukaryota</taxon>
        <taxon>Viridiplantae</taxon>
        <taxon>Streptophyta</taxon>
        <taxon>Embryophyta</taxon>
        <taxon>Tracheophyta</taxon>
        <taxon>Spermatophyta</taxon>
        <taxon>Magnoliopsida</taxon>
        <taxon>Liliopsida</taxon>
        <taxon>Poales</taxon>
        <taxon>Poaceae</taxon>
        <taxon>BOP clade</taxon>
        <taxon>Pooideae</taxon>
        <taxon>Triticodae</taxon>
        <taxon>Triticeae</taxon>
        <taxon>Triticinae</taxon>
        <taxon>Aegilops</taxon>
    </lineage>
</organism>
<keyword evidence="3" id="KW-0274">FAD</keyword>
<reference evidence="8" key="1">
    <citation type="journal article" date="2014" name="Science">
        <title>Ancient hybridizations among the ancestral genomes of bread wheat.</title>
        <authorList>
            <consortium name="International Wheat Genome Sequencing Consortium,"/>
            <person name="Marcussen T."/>
            <person name="Sandve S.R."/>
            <person name="Heier L."/>
            <person name="Spannagl M."/>
            <person name="Pfeifer M."/>
            <person name="Jakobsen K.S."/>
            <person name="Wulff B.B."/>
            <person name="Steuernagel B."/>
            <person name="Mayer K.F."/>
            <person name="Olsen O.A."/>
        </authorList>
    </citation>
    <scope>NUCLEOTIDE SEQUENCE [LARGE SCALE GENOMIC DNA]</scope>
    <source>
        <strain evidence="8">cv. AL8/78</strain>
    </source>
</reference>
<dbReference type="PANTHER" id="PTHR43716">
    <property type="entry name" value="D-2-HYDROXYGLUTARATE DEHYDROGENASE, MITOCHONDRIAL"/>
    <property type="match status" value="1"/>
</dbReference>
<sequence>FYLGFIVIKIVKLHMLSTCLMLLFFCRAKLEAFLLRSMEDGLVADGVIAQDISQASNFWRIREGISEASVKVGAVYKYDLSIPVEKLYDIVEEMRSRVGKFSILSHQ</sequence>
<dbReference type="Pfam" id="PF02913">
    <property type="entry name" value="FAD-oxidase_C"/>
    <property type="match status" value="1"/>
</dbReference>
<evidence type="ECO:0000256" key="3">
    <source>
        <dbReference type="ARBA" id="ARBA00022827"/>
    </source>
</evidence>
<dbReference type="GO" id="GO:0005739">
    <property type="term" value="C:mitochondrion"/>
    <property type="evidence" value="ECO:0007669"/>
    <property type="project" value="TreeGrafter"/>
</dbReference>
<dbReference type="Proteomes" id="UP000015105">
    <property type="component" value="Chromosome 2D"/>
</dbReference>
<reference evidence="7" key="3">
    <citation type="journal article" date="2017" name="Nature">
        <title>Genome sequence of the progenitor of the wheat D genome Aegilops tauschii.</title>
        <authorList>
            <person name="Luo M.C."/>
            <person name="Gu Y.Q."/>
            <person name="Puiu D."/>
            <person name="Wang H."/>
            <person name="Twardziok S.O."/>
            <person name="Deal K.R."/>
            <person name="Huo N."/>
            <person name="Zhu T."/>
            <person name="Wang L."/>
            <person name="Wang Y."/>
            <person name="McGuire P.E."/>
            <person name="Liu S."/>
            <person name="Long H."/>
            <person name="Ramasamy R.K."/>
            <person name="Rodriguez J.C."/>
            <person name="Van S.L."/>
            <person name="Yuan L."/>
            <person name="Wang Z."/>
            <person name="Xia Z."/>
            <person name="Xiao L."/>
            <person name="Anderson O.D."/>
            <person name="Ouyang S."/>
            <person name="Liang Y."/>
            <person name="Zimin A.V."/>
            <person name="Pertea G."/>
            <person name="Qi P."/>
            <person name="Bennetzen J.L."/>
            <person name="Dai X."/>
            <person name="Dawson M.W."/>
            <person name="Muller H.G."/>
            <person name="Kugler K."/>
            <person name="Rivarola-Duarte L."/>
            <person name="Spannagl M."/>
            <person name="Mayer K.F.X."/>
            <person name="Lu F.H."/>
            <person name="Bevan M.W."/>
            <person name="Leroy P."/>
            <person name="Li P."/>
            <person name="You F.M."/>
            <person name="Sun Q."/>
            <person name="Liu Z."/>
            <person name="Lyons E."/>
            <person name="Wicker T."/>
            <person name="Salzberg S.L."/>
            <person name="Devos K.M."/>
            <person name="Dvorak J."/>
        </authorList>
    </citation>
    <scope>NUCLEOTIDE SEQUENCE [LARGE SCALE GENOMIC DNA]</scope>
    <source>
        <strain evidence="7">cv. AL8/78</strain>
    </source>
</reference>
<keyword evidence="8" id="KW-1185">Reference proteome</keyword>
<keyword evidence="5" id="KW-0812">Transmembrane</keyword>
<evidence type="ECO:0000259" key="6">
    <source>
        <dbReference type="Pfam" id="PF02913"/>
    </source>
</evidence>
<dbReference type="PANTHER" id="PTHR43716:SF1">
    <property type="entry name" value="D-2-HYDROXYGLUTARATE DEHYDROGENASE, MITOCHONDRIAL"/>
    <property type="match status" value="1"/>
</dbReference>
<evidence type="ECO:0000256" key="2">
    <source>
        <dbReference type="ARBA" id="ARBA00022630"/>
    </source>
</evidence>
<keyword evidence="2" id="KW-0285">Flavoprotein</keyword>
<reference evidence="8" key="2">
    <citation type="journal article" date="2017" name="Nat. Plants">
        <title>The Aegilops tauschii genome reveals multiple impacts of transposons.</title>
        <authorList>
            <person name="Zhao G."/>
            <person name="Zou C."/>
            <person name="Li K."/>
            <person name="Wang K."/>
            <person name="Li T."/>
            <person name="Gao L."/>
            <person name="Zhang X."/>
            <person name="Wang H."/>
            <person name="Yang Z."/>
            <person name="Liu X."/>
            <person name="Jiang W."/>
            <person name="Mao L."/>
            <person name="Kong X."/>
            <person name="Jiao Y."/>
            <person name="Jia J."/>
        </authorList>
    </citation>
    <scope>NUCLEOTIDE SEQUENCE [LARGE SCALE GENOMIC DNA]</scope>
    <source>
        <strain evidence="8">cv. AL8/78</strain>
    </source>
</reference>
<dbReference type="GO" id="GO:0050660">
    <property type="term" value="F:flavin adenine dinucleotide binding"/>
    <property type="evidence" value="ECO:0007669"/>
    <property type="project" value="InterPro"/>
</dbReference>
<evidence type="ECO:0000256" key="4">
    <source>
        <dbReference type="ARBA" id="ARBA00023002"/>
    </source>
</evidence>
<evidence type="ECO:0000313" key="7">
    <source>
        <dbReference type="EnsemblPlants" id="AET2Gv21011300.26"/>
    </source>
</evidence>
<name>A0A453CYF9_AEGTS</name>
<dbReference type="GO" id="GO:0016491">
    <property type="term" value="F:oxidoreductase activity"/>
    <property type="evidence" value="ECO:0007669"/>
    <property type="project" value="UniProtKB-KW"/>
</dbReference>
<feature type="transmembrane region" description="Helical" evidence="5">
    <location>
        <begin position="6"/>
        <end position="26"/>
    </location>
</feature>
<proteinExistence type="predicted"/>
<evidence type="ECO:0000313" key="8">
    <source>
        <dbReference type="Proteomes" id="UP000015105"/>
    </source>
</evidence>
<comment type="cofactor">
    <cofactor evidence="1">
        <name>FAD</name>
        <dbReference type="ChEBI" id="CHEBI:57692"/>
    </cofactor>
</comment>
<feature type="domain" description="FAD-binding oxidoreductase/transferase type 4 C-terminal" evidence="6">
    <location>
        <begin position="28"/>
        <end position="102"/>
    </location>
</feature>